<dbReference type="KEGG" id="fbr:FBFL15_3020"/>
<proteinExistence type="predicted"/>
<dbReference type="RefSeq" id="WP_014085412.1">
    <property type="nucleotide sequence ID" value="NC_016001.1"/>
</dbReference>
<gene>
    <name evidence="1" type="ordered locus">FBFL15_3020</name>
</gene>
<sequence>MKKIIGLVLSALIIVSCGKEKKTDSEQETLEVSGDKFTLEIEGIYEKDDSLIVFYENEGFFVHDKPTSVKVKGSPLNQKIIVDMPKNIFPSNFKLTVSTNKDQKNLLISNVTIKNGKLLIDGSNDKYSKLFATDESFSWDEKNSRFTLNHSNKYPPSFIGTKELIGLLATE</sequence>
<organism evidence="1 2">
    <name type="scientific">Flavobacterium branchiophilum (strain FL-15)</name>
    <dbReference type="NCBI Taxonomy" id="1034807"/>
    <lineage>
        <taxon>Bacteria</taxon>
        <taxon>Pseudomonadati</taxon>
        <taxon>Bacteroidota</taxon>
        <taxon>Flavobacteriia</taxon>
        <taxon>Flavobacteriales</taxon>
        <taxon>Flavobacteriaceae</taxon>
        <taxon>Flavobacterium</taxon>
    </lineage>
</organism>
<dbReference type="PROSITE" id="PS51257">
    <property type="entry name" value="PROKAR_LIPOPROTEIN"/>
    <property type="match status" value="1"/>
</dbReference>
<name>G2Z6E4_FLABF</name>
<dbReference type="HOGENOM" id="CLU_1560681_0_0_10"/>
<evidence type="ECO:0000313" key="2">
    <source>
        <dbReference type="Proteomes" id="UP000009186"/>
    </source>
</evidence>
<dbReference type="AlphaFoldDB" id="G2Z6E4"/>
<dbReference type="EMBL" id="FQ859183">
    <property type="protein sequence ID" value="CCB70964.1"/>
    <property type="molecule type" value="Genomic_DNA"/>
</dbReference>
<keyword evidence="2" id="KW-1185">Reference proteome</keyword>
<dbReference type="eggNOG" id="ENOG5030YTS">
    <property type="taxonomic scope" value="Bacteria"/>
</dbReference>
<keyword evidence="1" id="KW-0449">Lipoprotein</keyword>
<accession>G2Z6E4</accession>
<evidence type="ECO:0000313" key="1">
    <source>
        <dbReference type="EMBL" id="CCB70964.1"/>
    </source>
</evidence>
<reference evidence="1 2" key="1">
    <citation type="journal article" date="2011" name="Appl. Environ. Microbiol.">
        <title>Complete genome sequence of the fish pathogen Flavobacterium branchiophilum.</title>
        <authorList>
            <consortium name="1:IP"/>
            <consortium name="Microbial Evolutionary Genomics,F-75015 Paris"/>
            <consortium name="France 2:CNRS"/>
            <consortium name="URA2171"/>
            <consortium name="F-75015 Paris,France 3:Unite de Virologie et Immunologie Mol."/>
            <consortium name="INRA,78352 Jouy en Josas Cedex"/>
            <consortium name="France. 4:Unite de Mathemathique"/>
            <consortium name="Informatique et Genome,INRA"/>
            <consortium name="78352 Jouy en Josas Cedex"/>
            <consortium name="France. 5:CEA/Genoscope"/>
            <consortium name="Evry"/>
            <consortium name="France"/>
            <person name="Touchon M."/>
            <person name="Barbier P."/>
            <person name="Bernardet J.F."/>
            <person name="Loux V."/>
            <person name="Vacherie B."/>
            <person name="Barbe V."/>
            <person name="Rocha E.P."/>
            <person name="Duchaud E."/>
        </authorList>
    </citation>
    <scope>NUCLEOTIDE SEQUENCE [LARGE SCALE GENOMIC DNA]</scope>
    <source>
        <strain evidence="1 2">FL-15</strain>
    </source>
</reference>
<protein>
    <submittedName>
        <fullName evidence="1">Probable lipoprotein</fullName>
    </submittedName>
</protein>
<dbReference type="Proteomes" id="UP000009186">
    <property type="component" value="Chromosome"/>
</dbReference>